<sequence length="48" mass="5496">MFWPNPWLPNIALMPRANWLIAELRLLDDVEPVADEPNGLIALFCCIC</sequence>
<gene>
    <name evidence="1" type="ORF">LOC68_01115</name>
</gene>
<evidence type="ECO:0000313" key="2">
    <source>
        <dbReference type="Proteomes" id="UP001139103"/>
    </source>
</evidence>
<proteinExistence type="predicted"/>
<dbReference type="EMBL" id="JAJKFT010000002">
    <property type="protein sequence ID" value="MCC9626994.1"/>
    <property type="molecule type" value="Genomic_DNA"/>
</dbReference>
<keyword evidence="2" id="KW-1185">Reference proteome</keyword>
<organism evidence="1 2">
    <name type="scientific">Blastopirellula sediminis</name>
    <dbReference type="NCBI Taxonomy" id="2894196"/>
    <lineage>
        <taxon>Bacteria</taxon>
        <taxon>Pseudomonadati</taxon>
        <taxon>Planctomycetota</taxon>
        <taxon>Planctomycetia</taxon>
        <taxon>Pirellulales</taxon>
        <taxon>Pirellulaceae</taxon>
        <taxon>Blastopirellula</taxon>
    </lineage>
</organism>
<protein>
    <submittedName>
        <fullName evidence="1">Uncharacterized protein</fullName>
    </submittedName>
</protein>
<dbReference type="RefSeq" id="WP_230214583.1">
    <property type="nucleotide sequence ID" value="NZ_JAJKFT010000002.1"/>
</dbReference>
<dbReference type="AlphaFoldDB" id="A0A9X1MHD3"/>
<comment type="caution">
    <text evidence="1">The sequence shown here is derived from an EMBL/GenBank/DDBJ whole genome shotgun (WGS) entry which is preliminary data.</text>
</comment>
<evidence type="ECO:0000313" key="1">
    <source>
        <dbReference type="EMBL" id="MCC9626994.1"/>
    </source>
</evidence>
<accession>A0A9X1MHD3</accession>
<dbReference type="Proteomes" id="UP001139103">
    <property type="component" value="Unassembled WGS sequence"/>
</dbReference>
<reference evidence="1" key="1">
    <citation type="submission" date="2021-11" db="EMBL/GenBank/DDBJ databases">
        <title>Genome sequence.</title>
        <authorList>
            <person name="Sun Q."/>
        </authorList>
    </citation>
    <scope>NUCLEOTIDE SEQUENCE</scope>
    <source>
        <strain evidence="1">JC732</strain>
    </source>
</reference>
<name>A0A9X1MHD3_9BACT</name>